<accession>B7K3Y8</accession>
<sequence length="269" mass="30003">MVALKLSDQQLAKTLGTILLIGASLTGVIALQKPRLNPTFEMVTPQKYVDEEQVEKLQLNLLKRVPALGFDNLLADWSYLQFIQYFGDSDARDQVGYSLSGDYFESVVERDPRFVDANLKLATSTSVFAGDPQKSVELLDKSVKATPPKLKATVIQPYYLWVYKGIDQLLFLGDIEGAKHSYTMAANWAQTYPNEESQRSVARYRKTVEFLENNPASKVPRIGAWASVLGGAVDQKTQERAIAEIKALGGEIIVTPEGRLRVRVPEHIK</sequence>
<dbReference type="STRING" id="41431.PCC8801_2520"/>
<evidence type="ECO:0000313" key="2">
    <source>
        <dbReference type="Proteomes" id="UP000008204"/>
    </source>
</evidence>
<dbReference type="EMBL" id="CP001287">
    <property type="protein sequence ID" value="ACK66528.1"/>
    <property type="molecule type" value="Genomic_DNA"/>
</dbReference>
<dbReference type="KEGG" id="cyp:PCC8801_2520"/>
<gene>
    <name evidence="1" type="ordered locus">PCC8801_2520</name>
</gene>
<dbReference type="eggNOG" id="COG0457">
    <property type="taxonomic scope" value="Bacteria"/>
</dbReference>
<organism evidence="1 2">
    <name type="scientific">Rippkaea orientalis (strain PCC 8801 / RF-1)</name>
    <name type="common">Cyanothece sp. (strain PCC 8801)</name>
    <dbReference type="NCBI Taxonomy" id="41431"/>
    <lineage>
        <taxon>Bacteria</taxon>
        <taxon>Bacillati</taxon>
        <taxon>Cyanobacteriota</taxon>
        <taxon>Cyanophyceae</taxon>
        <taxon>Oscillatoriophycideae</taxon>
        <taxon>Chroococcales</taxon>
        <taxon>Aphanothecaceae</taxon>
        <taxon>Rippkaea</taxon>
        <taxon>Rippkaea orientalis</taxon>
    </lineage>
</organism>
<dbReference type="RefSeq" id="WP_012595795.1">
    <property type="nucleotide sequence ID" value="NC_011726.1"/>
</dbReference>
<proteinExistence type="predicted"/>
<name>B7K3Y8_RIPO1</name>
<dbReference type="HOGENOM" id="CLU_086346_0_0_3"/>
<reference evidence="2" key="1">
    <citation type="journal article" date="2011" name="MBio">
        <title>Novel metabolic attributes of the genus Cyanothece, comprising a group of unicellular nitrogen-fixing Cyanobacteria.</title>
        <authorList>
            <person name="Bandyopadhyay A."/>
            <person name="Elvitigala T."/>
            <person name="Welsh E."/>
            <person name="Stockel J."/>
            <person name="Liberton M."/>
            <person name="Min H."/>
            <person name="Sherman L.A."/>
            <person name="Pakrasi H.B."/>
        </authorList>
    </citation>
    <scope>NUCLEOTIDE SEQUENCE [LARGE SCALE GENOMIC DNA]</scope>
    <source>
        <strain evidence="2">PCC 8801</strain>
    </source>
</reference>
<keyword evidence="2" id="KW-1185">Reference proteome</keyword>
<protein>
    <submittedName>
        <fullName evidence="1">Uncharacterized protein</fullName>
    </submittedName>
</protein>
<dbReference type="OrthoDB" id="480631at2"/>
<dbReference type="Proteomes" id="UP000008204">
    <property type="component" value="Chromosome"/>
</dbReference>
<evidence type="ECO:0000313" key="1">
    <source>
        <dbReference type="EMBL" id="ACK66528.1"/>
    </source>
</evidence>
<dbReference type="AlphaFoldDB" id="B7K3Y8"/>